<gene>
    <name evidence="1" type="ORF">CWI36_2587p0010</name>
</gene>
<keyword evidence="2" id="KW-1185">Reference proteome</keyword>
<dbReference type="VEuPathDB" id="MicrosporidiaDB:CWI39_0489p0010"/>
<dbReference type="Proteomes" id="UP000291404">
    <property type="component" value="Unassembled WGS sequence"/>
</dbReference>
<reference evidence="1 2" key="1">
    <citation type="submission" date="2017-12" db="EMBL/GenBank/DDBJ databases">
        <authorList>
            <person name="Pombert J.-F."/>
            <person name="Haag K.L."/>
            <person name="Ebert D."/>
        </authorList>
    </citation>
    <scope>NUCLEOTIDE SEQUENCE [LARGE SCALE GENOMIC DNA]</scope>
    <source>
        <strain evidence="1">BE-OM-2</strain>
    </source>
</reference>
<comment type="caution">
    <text evidence="1">The sequence shown here is derived from an EMBL/GenBank/DDBJ whole genome shotgun (WGS) entry which is preliminary data.</text>
</comment>
<sequence>MHESRRKFRKENRMFEIFRVRFYLGLTERVESEHVFYRDEILEFWSILWNKNDKVVTYDEYLIPFVRYATDNCKEQKNRPYRMIMNKEYGNNLKETWIYVEKTYDPTDPAYFTQCIEKLYLPDSTNRCRISFYQSSLVYNDIKLLAEDGQTLEEMTEVVKKFMNNIGLEINKENSATNDPCREYTANILKRIGVYKYLGIIEDSREVQTKLLARVERLFCTRLNARNLFQAIHQHAISLLNYHIGVLRLEPADFSKLDDAVRAVLVKNKIHLRPGCKERLYLPRKELGRGLDSVEFKSEQCFCNSWIVCKNINIHRPEEQQS</sequence>
<evidence type="ECO:0000313" key="1">
    <source>
        <dbReference type="EMBL" id="TBT98011.1"/>
    </source>
</evidence>
<name>A0A4V2JTX8_9MICR</name>
<evidence type="ECO:0000313" key="2">
    <source>
        <dbReference type="Proteomes" id="UP000291404"/>
    </source>
</evidence>
<organism evidence="1 2">
    <name type="scientific">Hamiltosporidium magnivora</name>
    <dbReference type="NCBI Taxonomy" id="148818"/>
    <lineage>
        <taxon>Eukaryota</taxon>
        <taxon>Fungi</taxon>
        <taxon>Fungi incertae sedis</taxon>
        <taxon>Microsporidia</taxon>
        <taxon>Dubosqiidae</taxon>
        <taxon>Hamiltosporidium</taxon>
    </lineage>
</organism>
<dbReference type="EMBL" id="PITI01002587">
    <property type="protein sequence ID" value="TBT98011.1"/>
    <property type="molecule type" value="Genomic_DNA"/>
</dbReference>
<proteinExistence type="predicted"/>
<dbReference type="VEuPathDB" id="MicrosporidiaDB:CWI36_2587p0010"/>
<dbReference type="AlphaFoldDB" id="A0A4V2JTX8"/>
<dbReference type="PANTHER" id="PTHR35450">
    <property type="entry name" value="REVERSE TRANSCRIPTASE DOMAIN-CONTAINING PROTEIN"/>
    <property type="match status" value="1"/>
</dbReference>
<dbReference type="PANTHER" id="PTHR35450:SF2">
    <property type="entry name" value="REVERSE TRANSCRIPTASE DOMAIN-CONTAINING PROTEIN"/>
    <property type="match status" value="1"/>
</dbReference>
<protein>
    <submittedName>
        <fullName evidence="1">Uncharacterized protein</fullName>
    </submittedName>
</protein>
<accession>A0A4V2JTX8</accession>